<sequence>MQLIIGNRQVNPLRMKAVAGGVEAVLQGEAMLSLLDAAFHGAGTIEVYGGTLDRRPLELARIEMRGAETCVTLLCRGPAPMLA</sequence>
<dbReference type="Proteomes" id="UP000266649">
    <property type="component" value="Unassembled WGS sequence"/>
</dbReference>
<dbReference type="OrthoDB" id="7689644at2"/>
<evidence type="ECO:0000313" key="2">
    <source>
        <dbReference type="Proteomes" id="UP000266649"/>
    </source>
</evidence>
<dbReference type="RefSeq" id="WP_054301684.1">
    <property type="nucleotide sequence ID" value="NZ_QXXQ01000001.1"/>
</dbReference>
<proteinExistence type="predicted"/>
<evidence type="ECO:0000313" key="1">
    <source>
        <dbReference type="EMBL" id="RID93592.1"/>
    </source>
</evidence>
<keyword evidence="2" id="KW-1185">Reference proteome</keyword>
<protein>
    <submittedName>
        <fullName evidence="1">Uncharacterized protein</fullName>
    </submittedName>
</protein>
<organism evidence="1 2">
    <name type="scientific">Gemmobacter lutimaris</name>
    <dbReference type="NCBI Taxonomy" id="2306023"/>
    <lineage>
        <taxon>Bacteria</taxon>
        <taxon>Pseudomonadati</taxon>
        <taxon>Pseudomonadota</taxon>
        <taxon>Alphaproteobacteria</taxon>
        <taxon>Rhodobacterales</taxon>
        <taxon>Paracoccaceae</taxon>
        <taxon>Gemmobacter</taxon>
    </lineage>
</organism>
<gene>
    <name evidence="1" type="ORF">D2N39_01345</name>
</gene>
<dbReference type="EMBL" id="QXXQ01000001">
    <property type="protein sequence ID" value="RID93592.1"/>
    <property type="molecule type" value="Genomic_DNA"/>
</dbReference>
<dbReference type="AlphaFoldDB" id="A0A398BT78"/>
<reference evidence="1 2" key="1">
    <citation type="submission" date="2018-09" db="EMBL/GenBank/DDBJ databases">
        <title>Gemmobacter lutimaris sp. nov., a marine bacterium isolated from tidal flat.</title>
        <authorList>
            <person name="Lee D.W."/>
            <person name="Yoo Y."/>
            <person name="Kim J.-J."/>
            <person name="Kim B.S."/>
        </authorList>
    </citation>
    <scope>NUCLEOTIDE SEQUENCE [LARGE SCALE GENOMIC DNA]</scope>
    <source>
        <strain evidence="1 2">YJ-T1-11</strain>
    </source>
</reference>
<name>A0A398BT78_9RHOB</name>
<accession>A0A398BT78</accession>
<comment type="caution">
    <text evidence="1">The sequence shown here is derived from an EMBL/GenBank/DDBJ whole genome shotgun (WGS) entry which is preliminary data.</text>
</comment>